<dbReference type="Pfam" id="PF15963">
    <property type="entry name" value="Myb_DNA-bind_7"/>
    <property type="match status" value="1"/>
</dbReference>
<evidence type="ECO:0000313" key="3">
    <source>
        <dbReference type="EMBL" id="OLQ13761.1"/>
    </source>
</evidence>
<keyword evidence="4" id="KW-1185">Reference proteome</keyword>
<proteinExistence type="predicted"/>
<dbReference type="GO" id="GO:0001156">
    <property type="term" value="F:TFIIIC-class transcription factor complex binding"/>
    <property type="evidence" value="ECO:0007669"/>
    <property type="project" value="TreeGrafter"/>
</dbReference>
<dbReference type="InterPro" id="IPR039467">
    <property type="entry name" value="TFIIIB_B''_Myb"/>
</dbReference>
<protein>
    <submittedName>
        <fullName evidence="3">Transcription factor TFIIIB component B</fullName>
    </submittedName>
</protein>
<dbReference type="OrthoDB" id="272624at2759"/>
<dbReference type="SMART" id="SM00717">
    <property type="entry name" value="SANT"/>
    <property type="match status" value="1"/>
</dbReference>
<comment type="caution">
    <text evidence="3">The sequence shown here is derived from an EMBL/GenBank/DDBJ whole genome shotgun (WGS) entry which is preliminary data.</text>
</comment>
<dbReference type="InterPro" id="IPR009057">
    <property type="entry name" value="Homeodomain-like_sf"/>
</dbReference>
<dbReference type="SUPFAM" id="SSF46689">
    <property type="entry name" value="Homeodomain-like"/>
    <property type="match status" value="1"/>
</dbReference>
<dbReference type="PANTHER" id="PTHR22929:SF0">
    <property type="entry name" value="TRANSCRIPTION FACTOR TFIIIB COMPONENT B'' HOMOLOG"/>
    <property type="match status" value="1"/>
</dbReference>
<dbReference type="GO" id="GO:0000126">
    <property type="term" value="C:transcription factor TFIIIB complex"/>
    <property type="evidence" value="ECO:0007669"/>
    <property type="project" value="TreeGrafter"/>
</dbReference>
<dbReference type="Gene3D" id="1.10.10.60">
    <property type="entry name" value="Homeodomain-like"/>
    <property type="match status" value="1"/>
</dbReference>
<evidence type="ECO:0000259" key="2">
    <source>
        <dbReference type="SMART" id="SM00717"/>
    </source>
</evidence>
<dbReference type="EMBL" id="LSRX01000023">
    <property type="protein sequence ID" value="OLQ13761.1"/>
    <property type="molecule type" value="Genomic_DNA"/>
</dbReference>
<dbReference type="PANTHER" id="PTHR22929">
    <property type="entry name" value="RNA POLYMERASE III TRANSCRIPTION INITIATION FACTOR B"/>
    <property type="match status" value="1"/>
</dbReference>
<dbReference type="Proteomes" id="UP000186817">
    <property type="component" value="Unassembled WGS sequence"/>
</dbReference>
<sequence length="274" mass="30274">MALTECIVDILRIRKDTCSKAGHRVSFVAASLRFPTGCLKVELAEFKKRHIPNSAFKVGMKAFLPSLGLPLGDQEEGMKPSQALGPQLCLDESGNIVLNQSSLSQNLTSMDDPLAEGAGGVQEAVSQYTSAYKKTPACRWTDHETQMFYEALSLYGTDLFLVQTFFRNKSAGQIKTKYSKELKKHPDKVQEALTTKARKLTKDTFEKVHGKIDTSKHFKPPPTPDPGENPEPDGHVPEEEDDELGDLGGMPPPEPEYSAEDESLTTNRLMALFD</sequence>
<feature type="region of interest" description="Disordered" evidence="1">
    <location>
        <begin position="210"/>
        <end position="274"/>
    </location>
</feature>
<evidence type="ECO:0000256" key="1">
    <source>
        <dbReference type="SAM" id="MobiDB-lite"/>
    </source>
</evidence>
<organism evidence="3 4">
    <name type="scientific">Symbiodinium microadriaticum</name>
    <name type="common">Dinoflagellate</name>
    <name type="synonym">Zooxanthella microadriatica</name>
    <dbReference type="NCBI Taxonomy" id="2951"/>
    <lineage>
        <taxon>Eukaryota</taxon>
        <taxon>Sar</taxon>
        <taxon>Alveolata</taxon>
        <taxon>Dinophyceae</taxon>
        <taxon>Suessiales</taxon>
        <taxon>Symbiodiniaceae</taxon>
        <taxon>Symbiodinium</taxon>
    </lineage>
</organism>
<feature type="compositionally biased region" description="Pro residues" evidence="1">
    <location>
        <begin position="220"/>
        <end position="229"/>
    </location>
</feature>
<dbReference type="AlphaFoldDB" id="A0A1Q9F280"/>
<dbReference type="CDD" id="cd00167">
    <property type="entry name" value="SANT"/>
    <property type="match status" value="1"/>
</dbReference>
<accession>A0A1Q9F280</accession>
<gene>
    <name evidence="3" type="primary">bdp1</name>
    <name evidence="3" type="ORF">AK812_SmicGene2167</name>
</gene>
<dbReference type="InterPro" id="IPR001005">
    <property type="entry name" value="SANT/Myb"/>
</dbReference>
<reference evidence="3 4" key="1">
    <citation type="submission" date="2016-02" db="EMBL/GenBank/DDBJ databases">
        <title>Genome analysis of coral dinoflagellate symbionts highlights evolutionary adaptations to a symbiotic lifestyle.</title>
        <authorList>
            <person name="Aranda M."/>
            <person name="Li Y."/>
            <person name="Liew Y.J."/>
            <person name="Baumgarten S."/>
            <person name="Simakov O."/>
            <person name="Wilson M."/>
            <person name="Piel J."/>
            <person name="Ashoor H."/>
            <person name="Bougouffa S."/>
            <person name="Bajic V.B."/>
            <person name="Ryu T."/>
            <person name="Ravasi T."/>
            <person name="Bayer T."/>
            <person name="Micklem G."/>
            <person name="Kim H."/>
            <person name="Bhak J."/>
            <person name="Lajeunesse T.C."/>
            <person name="Voolstra C.R."/>
        </authorList>
    </citation>
    <scope>NUCLEOTIDE SEQUENCE [LARGE SCALE GENOMIC DNA]</scope>
    <source>
        <strain evidence="3 4">CCMP2467</strain>
    </source>
</reference>
<name>A0A1Q9F280_SYMMI</name>
<feature type="domain" description="Myb-like" evidence="2">
    <location>
        <begin position="136"/>
        <end position="184"/>
    </location>
</feature>
<dbReference type="GO" id="GO:0070898">
    <property type="term" value="P:RNA polymerase III preinitiation complex assembly"/>
    <property type="evidence" value="ECO:0007669"/>
    <property type="project" value="TreeGrafter"/>
</dbReference>
<evidence type="ECO:0000313" key="4">
    <source>
        <dbReference type="Proteomes" id="UP000186817"/>
    </source>
</evidence>